<feature type="region of interest" description="Disordered" evidence="1">
    <location>
        <begin position="1"/>
        <end position="79"/>
    </location>
</feature>
<dbReference type="AlphaFoldDB" id="A0A401Z0P9"/>
<feature type="region of interest" description="Disordered" evidence="1">
    <location>
        <begin position="88"/>
        <end position="107"/>
    </location>
</feature>
<name>A0A401Z0P9_9ACTN</name>
<keyword evidence="3" id="KW-1185">Reference proteome</keyword>
<gene>
    <name evidence="2" type="ORF">EHYA_08208</name>
</gene>
<proteinExistence type="predicted"/>
<evidence type="ECO:0000313" key="2">
    <source>
        <dbReference type="EMBL" id="GCE00483.1"/>
    </source>
</evidence>
<evidence type="ECO:0000256" key="1">
    <source>
        <dbReference type="SAM" id="MobiDB-lite"/>
    </source>
</evidence>
<sequence length="107" mass="11391">MGRGPAAGDDERADRIATPLPGRPASCRSVRPRKTSPERLPSSAGAGHPPTDQQRSRTRKGESLDPDPDPDRIAGRPPFASLVEAGAQSLRDVEEADDNSIGLIREV</sequence>
<protein>
    <submittedName>
        <fullName evidence="2">Uncharacterized protein</fullName>
    </submittedName>
</protein>
<dbReference type="EMBL" id="BIFH01000040">
    <property type="protein sequence ID" value="GCE00483.1"/>
    <property type="molecule type" value="Genomic_DNA"/>
</dbReference>
<dbReference type="Proteomes" id="UP000286931">
    <property type="component" value="Unassembled WGS sequence"/>
</dbReference>
<comment type="caution">
    <text evidence="2">The sequence shown here is derived from an EMBL/GenBank/DDBJ whole genome shotgun (WGS) entry which is preliminary data.</text>
</comment>
<accession>A0A401Z0P9</accession>
<evidence type="ECO:0000313" key="3">
    <source>
        <dbReference type="Proteomes" id="UP000286931"/>
    </source>
</evidence>
<reference evidence="2 3" key="1">
    <citation type="submission" date="2018-12" db="EMBL/GenBank/DDBJ databases">
        <title>Draft genome sequence of Embleya hyalina NBRC 13850T.</title>
        <authorList>
            <person name="Komaki H."/>
            <person name="Hosoyama A."/>
            <person name="Kimura A."/>
            <person name="Ichikawa N."/>
            <person name="Tamura T."/>
        </authorList>
    </citation>
    <scope>NUCLEOTIDE SEQUENCE [LARGE SCALE GENOMIC DNA]</scope>
    <source>
        <strain evidence="2 3">NBRC 13850</strain>
    </source>
</reference>
<feature type="compositionally biased region" description="Basic and acidic residues" evidence="1">
    <location>
        <begin position="59"/>
        <end position="74"/>
    </location>
</feature>
<organism evidence="2 3">
    <name type="scientific">Embleya hyalina</name>
    <dbReference type="NCBI Taxonomy" id="516124"/>
    <lineage>
        <taxon>Bacteria</taxon>
        <taxon>Bacillati</taxon>
        <taxon>Actinomycetota</taxon>
        <taxon>Actinomycetes</taxon>
        <taxon>Kitasatosporales</taxon>
        <taxon>Streptomycetaceae</taxon>
        <taxon>Embleya</taxon>
    </lineage>
</organism>